<evidence type="ECO:0000313" key="2">
    <source>
        <dbReference type="EMBL" id="CAG2242877.1"/>
    </source>
</evidence>
<dbReference type="Proteomes" id="UP000683360">
    <property type="component" value="Unassembled WGS sequence"/>
</dbReference>
<dbReference type="PANTHER" id="PTHR16081:SF0">
    <property type="entry name" value="VERTNIN"/>
    <property type="match status" value="1"/>
</dbReference>
<dbReference type="GO" id="GO:0006357">
    <property type="term" value="P:regulation of transcription by RNA polymerase II"/>
    <property type="evidence" value="ECO:0007669"/>
    <property type="project" value="TreeGrafter"/>
</dbReference>
<comment type="caution">
    <text evidence="2">The sequence shown here is derived from an EMBL/GenBank/DDBJ whole genome shotgun (WGS) entry which is preliminary data.</text>
</comment>
<protein>
    <submittedName>
        <fullName evidence="2">Uncharacterized protein</fullName>
    </submittedName>
</protein>
<dbReference type="PANTHER" id="PTHR16081">
    <property type="entry name" value="VERTNIN"/>
    <property type="match status" value="1"/>
</dbReference>
<reference evidence="2" key="1">
    <citation type="submission" date="2021-03" db="EMBL/GenBank/DDBJ databases">
        <authorList>
            <person name="Bekaert M."/>
        </authorList>
    </citation>
    <scope>NUCLEOTIDE SEQUENCE</scope>
</reference>
<dbReference type="EMBL" id="CAJPWZ010002686">
    <property type="protein sequence ID" value="CAG2242877.1"/>
    <property type="molecule type" value="Genomic_DNA"/>
</dbReference>
<keyword evidence="3" id="KW-1185">Reference proteome</keyword>
<sequence length="202" mass="22899">MTLIAVINNCLMNTVNNCGQWHHWILCRSIQAQWGATSNTLKRLSANNHYKLPKFGTLPTASSSFSSLKQEAEIQQQHIYRYTLPNISQPFSSKIDRISLQLYPEQDVLCQGFLPMKIYGDGNCLCRTGSMYIFGSENNHIELRARVVVEMALQKDWYLVQDKGQYAVFSHASLPSDPNSSDGYERATKNLQLKENGEKCGT</sequence>
<gene>
    <name evidence="2" type="ORF">MEDL_55027</name>
</gene>
<dbReference type="OrthoDB" id="10043303at2759"/>
<name>A0A8S3UJG6_MYTED</name>
<proteinExistence type="predicted"/>
<dbReference type="AlphaFoldDB" id="A0A8S3UJG6"/>
<dbReference type="GO" id="GO:0000785">
    <property type="term" value="C:chromatin"/>
    <property type="evidence" value="ECO:0007669"/>
    <property type="project" value="TreeGrafter"/>
</dbReference>
<evidence type="ECO:0000313" key="3">
    <source>
        <dbReference type="Proteomes" id="UP000683360"/>
    </source>
</evidence>
<evidence type="ECO:0000256" key="1">
    <source>
        <dbReference type="SAM" id="MobiDB-lite"/>
    </source>
</evidence>
<accession>A0A8S3UJG6</accession>
<dbReference type="Gene3D" id="3.90.70.80">
    <property type="match status" value="1"/>
</dbReference>
<organism evidence="2 3">
    <name type="scientific">Mytilus edulis</name>
    <name type="common">Blue mussel</name>
    <dbReference type="NCBI Taxonomy" id="6550"/>
    <lineage>
        <taxon>Eukaryota</taxon>
        <taxon>Metazoa</taxon>
        <taxon>Spiralia</taxon>
        <taxon>Lophotrochozoa</taxon>
        <taxon>Mollusca</taxon>
        <taxon>Bivalvia</taxon>
        <taxon>Autobranchia</taxon>
        <taxon>Pteriomorphia</taxon>
        <taxon>Mytilida</taxon>
        <taxon>Mytiloidea</taxon>
        <taxon>Mytilidae</taxon>
        <taxon>Mytilinae</taxon>
        <taxon>Mytilus</taxon>
    </lineage>
</organism>
<dbReference type="InterPro" id="IPR038822">
    <property type="entry name" value="Vertnin-like"/>
</dbReference>
<feature type="region of interest" description="Disordered" evidence="1">
    <location>
        <begin position="175"/>
        <end position="202"/>
    </location>
</feature>